<accession>A0AAP0PT01</accession>
<organism evidence="1 2">
    <name type="scientific">Stephania japonica</name>
    <dbReference type="NCBI Taxonomy" id="461633"/>
    <lineage>
        <taxon>Eukaryota</taxon>
        <taxon>Viridiplantae</taxon>
        <taxon>Streptophyta</taxon>
        <taxon>Embryophyta</taxon>
        <taxon>Tracheophyta</taxon>
        <taxon>Spermatophyta</taxon>
        <taxon>Magnoliopsida</taxon>
        <taxon>Ranunculales</taxon>
        <taxon>Menispermaceae</taxon>
        <taxon>Menispermoideae</taxon>
        <taxon>Cissampelideae</taxon>
        <taxon>Stephania</taxon>
    </lineage>
</organism>
<protein>
    <submittedName>
        <fullName evidence="1">Uncharacterized protein</fullName>
    </submittedName>
</protein>
<evidence type="ECO:0000313" key="2">
    <source>
        <dbReference type="Proteomes" id="UP001417504"/>
    </source>
</evidence>
<keyword evidence="2" id="KW-1185">Reference proteome</keyword>
<comment type="caution">
    <text evidence="1">The sequence shown here is derived from an EMBL/GenBank/DDBJ whole genome shotgun (WGS) entry which is preliminary data.</text>
</comment>
<dbReference type="AlphaFoldDB" id="A0AAP0PT01"/>
<evidence type="ECO:0000313" key="1">
    <source>
        <dbReference type="EMBL" id="KAK9153429.1"/>
    </source>
</evidence>
<sequence length="99" mass="10646">MMKVSHAPAIHMSIVAAILATEQEGQIALRSVPHIWLLALKQCAPQLQVLKMSHASAIHTARAASIRATVQEGPIAPRPVPWLPALRRCAPDSMTNSSP</sequence>
<gene>
    <name evidence="1" type="ORF">Sjap_000909</name>
</gene>
<dbReference type="Proteomes" id="UP001417504">
    <property type="component" value="Unassembled WGS sequence"/>
</dbReference>
<proteinExistence type="predicted"/>
<dbReference type="EMBL" id="JBBNAE010000001">
    <property type="protein sequence ID" value="KAK9153429.1"/>
    <property type="molecule type" value="Genomic_DNA"/>
</dbReference>
<reference evidence="1 2" key="1">
    <citation type="submission" date="2024-01" db="EMBL/GenBank/DDBJ databases">
        <title>Genome assemblies of Stephania.</title>
        <authorList>
            <person name="Yang L."/>
        </authorList>
    </citation>
    <scope>NUCLEOTIDE SEQUENCE [LARGE SCALE GENOMIC DNA]</scope>
    <source>
        <strain evidence="1">QJT</strain>
        <tissue evidence="1">Leaf</tissue>
    </source>
</reference>
<name>A0AAP0PT01_9MAGN</name>